<protein>
    <submittedName>
        <fullName evidence="1">Uncharacterized protein</fullName>
    </submittedName>
</protein>
<accession>A0ABQ7A865</accession>
<gene>
    <name evidence="1" type="ORF">DY000_02053251</name>
</gene>
<keyword evidence="2" id="KW-1185">Reference proteome</keyword>
<dbReference type="EMBL" id="QGKV02002055">
    <property type="protein sequence ID" value="KAF3493801.1"/>
    <property type="molecule type" value="Genomic_DNA"/>
</dbReference>
<organism evidence="1 2">
    <name type="scientific">Brassica cretica</name>
    <name type="common">Mustard</name>
    <dbReference type="NCBI Taxonomy" id="69181"/>
    <lineage>
        <taxon>Eukaryota</taxon>
        <taxon>Viridiplantae</taxon>
        <taxon>Streptophyta</taxon>
        <taxon>Embryophyta</taxon>
        <taxon>Tracheophyta</taxon>
        <taxon>Spermatophyta</taxon>
        <taxon>Magnoliopsida</taxon>
        <taxon>eudicotyledons</taxon>
        <taxon>Gunneridae</taxon>
        <taxon>Pentapetalae</taxon>
        <taxon>rosids</taxon>
        <taxon>malvids</taxon>
        <taxon>Brassicales</taxon>
        <taxon>Brassicaceae</taxon>
        <taxon>Brassiceae</taxon>
        <taxon>Brassica</taxon>
    </lineage>
</organism>
<evidence type="ECO:0000313" key="1">
    <source>
        <dbReference type="EMBL" id="KAF3493801.1"/>
    </source>
</evidence>
<name>A0ABQ7A865_BRACR</name>
<sequence>MDGLKATVHQLENQFTDLGKIEICHGRLESNDLYFDLTAKVNFGSHFGSIIEGEHLDGLYDDWTVEYDVETSLPLDDETHECVISGYCLLQGMRPHLTYSVVYS</sequence>
<reference evidence="1 2" key="1">
    <citation type="journal article" date="2020" name="BMC Genomics">
        <title>Intraspecific diversification of the crop wild relative Brassica cretica Lam. using demographic model selection.</title>
        <authorList>
            <person name="Kioukis A."/>
            <person name="Michalopoulou V.A."/>
            <person name="Briers L."/>
            <person name="Pirintsos S."/>
            <person name="Studholme D.J."/>
            <person name="Pavlidis P."/>
            <person name="Sarris P.F."/>
        </authorList>
    </citation>
    <scope>NUCLEOTIDE SEQUENCE [LARGE SCALE GENOMIC DNA]</scope>
    <source>
        <strain evidence="2">cv. PFS-1207/04</strain>
    </source>
</reference>
<proteinExistence type="predicted"/>
<comment type="caution">
    <text evidence="1">The sequence shown here is derived from an EMBL/GenBank/DDBJ whole genome shotgun (WGS) entry which is preliminary data.</text>
</comment>
<evidence type="ECO:0000313" key="2">
    <source>
        <dbReference type="Proteomes" id="UP000266723"/>
    </source>
</evidence>
<dbReference type="Proteomes" id="UP000266723">
    <property type="component" value="Unassembled WGS sequence"/>
</dbReference>